<organism evidence="1 2">
    <name type="scientific">Panagrolaimus sp. JU765</name>
    <dbReference type="NCBI Taxonomy" id="591449"/>
    <lineage>
        <taxon>Eukaryota</taxon>
        <taxon>Metazoa</taxon>
        <taxon>Ecdysozoa</taxon>
        <taxon>Nematoda</taxon>
        <taxon>Chromadorea</taxon>
        <taxon>Rhabditida</taxon>
        <taxon>Tylenchina</taxon>
        <taxon>Panagrolaimomorpha</taxon>
        <taxon>Panagrolaimoidea</taxon>
        <taxon>Panagrolaimidae</taxon>
        <taxon>Panagrolaimus</taxon>
    </lineage>
</organism>
<sequence>MPTIASLAPNNTSLHLDNVKDDENLREISQSPSSMDGLPPILSPAKTPNNTSLHLDNVKDDENLREISQSPSSMDGLPPILSPAKSESSSTTETESLKSSIMTENGNDGDGGDPFDLDKSRLYKNNKKRVQCEKCGHTFCDKGALKIHNSSVHLREMHTCTVPGCNKQFPSKRSRNRHSNNPNMHTETGRRRNCRSIAMTKNNEENQQITPTNLNLLPNPQIFATLQRLLTTNLQLQQQNHQSALDLTQTTPIIQTLNPPPIIGLSSLILSHSQPLQQQQQQPVFNVTDLLRILIAQRQKTAETSF</sequence>
<reference evidence="2" key="1">
    <citation type="submission" date="2022-11" db="UniProtKB">
        <authorList>
            <consortium name="WormBaseParasite"/>
        </authorList>
    </citation>
    <scope>IDENTIFICATION</scope>
</reference>
<evidence type="ECO:0000313" key="1">
    <source>
        <dbReference type="Proteomes" id="UP000887576"/>
    </source>
</evidence>
<evidence type="ECO:0000313" key="2">
    <source>
        <dbReference type="WBParaSite" id="JU765_v2.g1921.t1"/>
    </source>
</evidence>
<name>A0AC34QSY1_9BILA</name>
<dbReference type="Proteomes" id="UP000887576">
    <property type="component" value="Unplaced"/>
</dbReference>
<protein>
    <submittedName>
        <fullName evidence="2">C2H2-type domain-containing protein</fullName>
    </submittedName>
</protein>
<proteinExistence type="predicted"/>
<accession>A0AC34QSY1</accession>
<dbReference type="WBParaSite" id="JU765_v2.g1921.t1">
    <property type="protein sequence ID" value="JU765_v2.g1921.t1"/>
    <property type="gene ID" value="JU765_v2.g1921"/>
</dbReference>